<proteinExistence type="predicted"/>
<dbReference type="InterPro" id="IPR000719">
    <property type="entry name" value="Prot_kinase_dom"/>
</dbReference>
<comment type="caution">
    <text evidence="7">The sequence shown here is derived from an EMBL/GenBank/DDBJ whole genome shotgun (WGS) entry which is preliminary data.</text>
</comment>
<gene>
    <name evidence="7" type="ORF">BJX66DRAFT_326752</name>
</gene>
<evidence type="ECO:0000256" key="3">
    <source>
        <dbReference type="ARBA" id="ARBA00022741"/>
    </source>
</evidence>
<feature type="domain" description="Protein kinase" evidence="6">
    <location>
        <begin position="51"/>
        <end position="378"/>
    </location>
</feature>
<protein>
    <submittedName>
        <fullName evidence="7">Kinase-like domain-containing protein</fullName>
    </submittedName>
</protein>
<keyword evidence="2" id="KW-0808">Transferase</keyword>
<dbReference type="InterPro" id="IPR011009">
    <property type="entry name" value="Kinase-like_dom_sf"/>
</dbReference>
<evidence type="ECO:0000256" key="2">
    <source>
        <dbReference type="ARBA" id="ARBA00022679"/>
    </source>
</evidence>
<dbReference type="Gene3D" id="1.10.510.10">
    <property type="entry name" value="Transferase(Phosphotransferase) domain 1"/>
    <property type="match status" value="2"/>
</dbReference>
<evidence type="ECO:0000259" key="6">
    <source>
        <dbReference type="PROSITE" id="PS50011"/>
    </source>
</evidence>
<dbReference type="InterPro" id="IPR051175">
    <property type="entry name" value="CLK_kinases"/>
</dbReference>
<dbReference type="PANTHER" id="PTHR45646">
    <property type="entry name" value="SERINE/THREONINE-PROTEIN KINASE DOA-RELATED"/>
    <property type="match status" value="1"/>
</dbReference>
<keyword evidence="3" id="KW-0547">Nucleotide-binding</keyword>
<dbReference type="EMBL" id="JBFTWV010000071">
    <property type="protein sequence ID" value="KAL2788945.1"/>
    <property type="molecule type" value="Genomic_DNA"/>
</dbReference>
<evidence type="ECO:0000256" key="5">
    <source>
        <dbReference type="ARBA" id="ARBA00022840"/>
    </source>
</evidence>
<evidence type="ECO:0000313" key="8">
    <source>
        <dbReference type="Proteomes" id="UP001610563"/>
    </source>
</evidence>
<dbReference type="SUPFAM" id="SSF56112">
    <property type="entry name" value="Protein kinase-like (PK-like)"/>
    <property type="match status" value="1"/>
</dbReference>
<keyword evidence="8" id="KW-1185">Reference proteome</keyword>
<dbReference type="InterPro" id="IPR008271">
    <property type="entry name" value="Ser/Thr_kinase_AS"/>
</dbReference>
<dbReference type="PROSITE" id="PS50011">
    <property type="entry name" value="PROTEIN_KINASE_DOM"/>
    <property type="match status" value="1"/>
</dbReference>
<keyword evidence="1" id="KW-0723">Serine/threonine-protein kinase</keyword>
<dbReference type="Gene3D" id="3.30.200.20">
    <property type="entry name" value="Phosphorylase Kinase, domain 1"/>
    <property type="match status" value="1"/>
</dbReference>
<dbReference type="Pfam" id="PF00069">
    <property type="entry name" value="Pkinase"/>
    <property type="match status" value="1"/>
</dbReference>
<name>A0ABR4G0A3_9EURO</name>
<dbReference type="Proteomes" id="UP001610563">
    <property type="component" value="Unassembled WGS sequence"/>
</dbReference>
<dbReference type="PROSITE" id="PS00108">
    <property type="entry name" value="PROTEIN_KINASE_ST"/>
    <property type="match status" value="1"/>
</dbReference>
<evidence type="ECO:0000256" key="4">
    <source>
        <dbReference type="ARBA" id="ARBA00022777"/>
    </source>
</evidence>
<evidence type="ECO:0000256" key="1">
    <source>
        <dbReference type="ARBA" id="ARBA00022527"/>
    </source>
</evidence>
<accession>A0ABR4G0A3</accession>
<dbReference type="PANTHER" id="PTHR45646:SF11">
    <property type="entry name" value="SERINE_THREONINE-PROTEIN KINASE DOA"/>
    <property type="match status" value="1"/>
</dbReference>
<dbReference type="SMART" id="SM00220">
    <property type="entry name" value="S_TKc"/>
    <property type="match status" value="1"/>
</dbReference>
<reference evidence="7 8" key="1">
    <citation type="submission" date="2024-07" db="EMBL/GenBank/DDBJ databases">
        <title>Section-level genome sequencing and comparative genomics of Aspergillus sections Usti and Cavernicolus.</title>
        <authorList>
            <consortium name="Lawrence Berkeley National Laboratory"/>
            <person name="Nybo J.L."/>
            <person name="Vesth T.C."/>
            <person name="Theobald S."/>
            <person name="Frisvad J.C."/>
            <person name="Larsen T.O."/>
            <person name="Kjaerboelling I."/>
            <person name="Rothschild-Mancinelli K."/>
            <person name="Lyhne E.K."/>
            <person name="Kogle M.E."/>
            <person name="Barry K."/>
            <person name="Clum A."/>
            <person name="Na H."/>
            <person name="Ledsgaard L."/>
            <person name="Lin J."/>
            <person name="Lipzen A."/>
            <person name="Kuo A."/>
            <person name="Riley R."/>
            <person name="Mondo S."/>
            <person name="Labutti K."/>
            <person name="Haridas S."/>
            <person name="Pangalinan J."/>
            <person name="Salamov A.A."/>
            <person name="Simmons B.A."/>
            <person name="Magnuson J.K."/>
            <person name="Chen J."/>
            <person name="Drula E."/>
            <person name="Henrissat B."/>
            <person name="Wiebenga A."/>
            <person name="Lubbers R.J."/>
            <person name="Gomes A.C."/>
            <person name="Makela M.R."/>
            <person name="Stajich J."/>
            <person name="Grigoriev I.V."/>
            <person name="Mortensen U.H."/>
            <person name="De Vries R.P."/>
            <person name="Baker S.E."/>
            <person name="Andersen M.R."/>
        </authorList>
    </citation>
    <scope>NUCLEOTIDE SEQUENCE [LARGE SCALE GENOMIC DNA]</scope>
    <source>
        <strain evidence="7 8">CBS 209.92</strain>
    </source>
</reference>
<sequence length="408" mass="46858">MNTIKPLTPFSIPPPGPLVLPGILVDEESSPVYSSKSFYPAKPGEILGDRYQTLVKFGWGVSSTVWLARDLQGHIDEPEQVVALKIANDNTSSASHEREVEEHISAVEPSPRASHSCLVYPPMREPLSIYQRRFGNKRMPLPITKTYIRALLTGLEYLHKECRVVHTDLKLDNIMVTFEDPAVLGDFMDAQLEKPMAFKVDPAGRPVYKSHNDFGPLRSLRSIPQLVDFGLATRLEEADDWGVWAIQPDHYRAPELWDMVEGKELFQHIHDEQGRYDAKLHLAEMIALLGPPSPEIIQRYQCMREYSWPEPVRREDGRVCETAEEYFCGPFFENNGRFLYEDLISNRRLDDTVSFLEGEEREAFLDLAKGMLVWHPDCKKWQVNWPGILSFNLSRQVPDFEVCFERPT</sequence>
<keyword evidence="5" id="KW-0067">ATP-binding</keyword>
<keyword evidence="4" id="KW-0418">Kinase</keyword>
<evidence type="ECO:0000313" key="7">
    <source>
        <dbReference type="EMBL" id="KAL2788945.1"/>
    </source>
</evidence>
<organism evidence="7 8">
    <name type="scientific">Aspergillus keveii</name>
    <dbReference type="NCBI Taxonomy" id="714993"/>
    <lineage>
        <taxon>Eukaryota</taxon>
        <taxon>Fungi</taxon>
        <taxon>Dikarya</taxon>
        <taxon>Ascomycota</taxon>
        <taxon>Pezizomycotina</taxon>
        <taxon>Eurotiomycetes</taxon>
        <taxon>Eurotiomycetidae</taxon>
        <taxon>Eurotiales</taxon>
        <taxon>Aspergillaceae</taxon>
        <taxon>Aspergillus</taxon>
        <taxon>Aspergillus subgen. Nidulantes</taxon>
    </lineage>
</organism>